<dbReference type="Gene3D" id="2.60.40.1730">
    <property type="entry name" value="tricorn interacting facor f3 domain"/>
    <property type="match status" value="1"/>
</dbReference>
<dbReference type="GO" id="GO:0005615">
    <property type="term" value="C:extracellular space"/>
    <property type="evidence" value="ECO:0007669"/>
    <property type="project" value="TreeGrafter"/>
</dbReference>
<dbReference type="GO" id="GO:0008270">
    <property type="term" value="F:zinc ion binding"/>
    <property type="evidence" value="ECO:0007669"/>
    <property type="project" value="TreeGrafter"/>
</dbReference>
<evidence type="ECO:0000259" key="1">
    <source>
        <dbReference type="Pfam" id="PF17900"/>
    </source>
</evidence>
<dbReference type="AlphaFoldDB" id="A0A914EHZ6"/>
<proteinExistence type="predicted"/>
<dbReference type="GO" id="GO:0042277">
    <property type="term" value="F:peptide binding"/>
    <property type="evidence" value="ECO:0007669"/>
    <property type="project" value="TreeGrafter"/>
</dbReference>
<reference evidence="3" key="1">
    <citation type="submission" date="2022-11" db="UniProtKB">
        <authorList>
            <consortium name="WormBaseParasite"/>
        </authorList>
    </citation>
    <scope>IDENTIFICATION</scope>
</reference>
<feature type="domain" description="Aminopeptidase N-like N-terminal" evidence="1">
    <location>
        <begin position="2"/>
        <end position="136"/>
    </location>
</feature>
<dbReference type="GO" id="GO:0070006">
    <property type="term" value="F:metalloaminopeptidase activity"/>
    <property type="evidence" value="ECO:0007669"/>
    <property type="project" value="TreeGrafter"/>
</dbReference>
<dbReference type="InterPro" id="IPR045357">
    <property type="entry name" value="Aminopeptidase_N-like_N"/>
</dbReference>
<dbReference type="SUPFAM" id="SSF63737">
    <property type="entry name" value="Leukotriene A4 hydrolase N-terminal domain"/>
    <property type="match status" value="1"/>
</dbReference>
<dbReference type="InterPro" id="IPR042097">
    <property type="entry name" value="Aminopeptidase_N-like_N_sf"/>
</dbReference>
<accession>A0A914EHZ6</accession>
<dbReference type="GO" id="GO:0006508">
    <property type="term" value="P:proteolysis"/>
    <property type="evidence" value="ECO:0007669"/>
    <property type="project" value="TreeGrafter"/>
</dbReference>
<keyword evidence="2" id="KW-1185">Reference proteome</keyword>
<dbReference type="GO" id="GO:0005737">
    <property type="term" value="C:cytoplasm"/>
    <property type="evidence" value="ECO:0007669"/>
    <property type="project" value="TreeGrafter"/>
</dbReference>
<protein>
    <submittedName>
        <fullName evidence="3">Aminopeptidase N-like N-terminal domain-containing protein</fullName>
    </submittedName>
</protein>
<name>A0A914EHZ6_9BILA</name>
<evidence type="ECO:0000313" key="2">
    <source>
        <dbReference type="Proteomes" id="UP000887540"/>
    </source>
</evidence>
<dbReference type="GO" id="GO:0016020">
    <property type="term" value="C:membrane"/>
    <property type="evidence" value="ECO:0007669"/>
    <property type="project" value="TreeGrafter"/>
</dbReference>
<sequence>MNISVDALNLNFLSLSLYANNVRQQLISSQYDSSTYRFTIKPVMFLKPNITYRLEFNYTGLINDYRDGGLFYTRWRDNYFGYTNHYIVATFFAIGYGARSTFPCFDDPSFKANFSVTLISPTAFKALGNMPLESESEIE</sequence>
<dbReference type="GO" id="GO:0043171">
    <property type="term" value="P:peptide catabolic process"/>
    <property type="evidence" value="ECO:0007669"/>
    <property type="project" value="TreeGrafter"/>
</dbReference>
<dbReference type="PANTHER" id="PTHR11533:SF293">
    <property type="entry name" value="AMINOPEPTIDASE-2-RELATED"/>
    <property type="match status" value="1"/>
</dbReference>
<dbReference type="WBParaSite" id="ACRNAN_scaffold85.g16603.t1">
    <property type="protein sequence ID" value="ACRNAN_scaffold85.g16603.t1"/>
    <property type="gene ID" value="ACRNAN_scaffold85.g16603"/>
</dbReference>
<dbReference type="PANTHER" id="PTHR11533">
    <property type="entry name" value="PROTEASE M1 ZINC METALLOPROTEASE"/>
    <property type="match status" value="1"/>
</dbReference>
<organism evidence="2 3">
    <name type="scientific">Acrobeloides nanus</name>
    <dbReference type="NCBI Taxonomy" id="290746"/>
    <lineage>
        <taxon>Eukaryota</taxon>
        <taxon>Metazoa</taxon>
        <taxon>Ecdysozoa</taxon>
        <taxon>Nematoda</taxon>
        <taxon>Chromadorea</taxon>
        <taxon>Rhabditida</taxon>
        <taxon>Tylenchina</taxon>
        <taxon>Cephalobomorpha</taxon>
        <taxon>Cephaloboidea</taxon>
        <taxon>Cephalobidae</taxon>
        <taxon>Acrobeloides</taxon>
    </lineage>
</organism>
<dbReference type="Pfam" id="PF17900">
    <property type="entry name" value="Peptidase_M1_N"/>
    <property type="match status" value="1"/>
</dbReference>
<evidence type="ECO:0000313" key="3">
    <source>
        <dbReference type="WBParaSite" id="ACRNAN_scaffold85.g16603.t1"/>
    </source>
</evidence>
<dbReference type="Proteomes" id="UP000887540">
    <property type="component" value="Unplaced"/>
</dbReference>
<dbReference type="InterPro" id="IPR050344">
    <property type="entry name" value="Peptidase_M1_aminopeptidases"/>
</dbReference>